<keyword evidence="6" id="KW-1185">Reference proteome</keyword>
<dbReference type="Proteomes" id="UP000001732">
    <property type="component" value="Chromosome"/>
</dbReference>
<dbReference type="EC" id="2.3.1.12" evidence="5"/>
<dbReference type="InterPro" id="IPR001078">
    <property type="entry name" value="2-oxoacid_DH_actylTfrase"/>
</dbReference>
<feature type="domain" description="2-oxoacid dehydrogenase acyltransferase catalytic" evidence="4">
    <location>
        <begin position="43"/>
        <end position="259"/>
    </location>
</feature>
<dbReference type="STRING" id="309798.COPRO5265_0853"/>
<dbReference type="KEGG" id="cpo:COPRO5265_0853"/>
<evidence type="ECO:0000259" key="4">
    <source>
        <dbReference type="Pfam" id="PF00198"/>
    </source>
</evidence>
<gene>
    <name evidence="5" type="ordered locus">COPRO5265_0853</name>
</gene>
<keyword evidence="3 5" id="KW-0012">Acyltransferase</keyword>
<reference evidence="6" key="1">
    <citation type="submission" date="2008-08" db="EMBL/GenBank/DDBJ databases">
        <title>The complete genome sequence of Coprothermobacter proteolyticus strain ATCC 5245 / DSM 5265 / BT.</title>
        <authorList>
            <person name="Dodson R.J."/>
            <person name="Durkin A.S."/>
            <person name="Wu M."/>
            <person name="Eisen J."/>
            <person name="Sutton G."/>
        </authorList>
    </citation>
    <scope>NUCLEOTIDE SEQUENCE [LARGE SCALE GENOMIC DNA]</scope>
    <source>
        <strain evidence="6">ATCC 35245 / DSM 5265 / OCM 4 / BT</strain>
    </source>
</reference>
<dbReference type="HOGENOM" id="CLU_016733_2_1_9"/>
<comment type="cofactor">
    <cofactor evidence="1">
        <name>(R)-lipoate</name>
        <dbReference type="ChEBI" id="CHEBI:83088"/>
    </cofactor>
</comment>
<evidence type="ECO:0000313" key="6">
    <source>
        <dbReference type="Proteomes" id="UP000001732"/>
    </source>
</evidence>
<dbReference type="Pfam" id="PF00198">
    <property type="entry name" value="2-oxoacid_dh"/>
    <property type="match status" value="1"/>
</dbReference>
<dbReference type="PANTHER" id="PTHR43178">
    <property type="entry name" value="DIHYDROLIPOAMIDE ACETYLTRANSFERASE COMPONENT OF PYRUVATE DEHYDROGENASE COMPLEX"/>
    <property type="match status" value="1"/>
</dbReference>
<evidence type="ECO:0000256" key="2">
    <source>
        <dbReference type="ARBA" id="ARBA00022679"/>
    </source>
</evidence>
<dbReference type="GO" id="GO:0004742">
    <property type="term" value="F:dihydrolipoyllysine-residue acetyltransferase activity"/>
    <property type="evidence" value="ECO:0007669"/>
    <property type="project" value="UniProtKB-EC"/>
</dbReference>
<dbReference type="SUPFAM" id="SSF52777">
    <property type="entry name" value="CoA-dependent acyltransferases"/>
    <property type="match status" value="1"/>
</dbReference>
<keyword evidence="5" id="KW-0670">Pyruvate</keyword>
<protein>
    <submittedName>
        <fullName evidence="5">Dihydrolipoyllysine-residue acetyltransferase component of pyruvatedehydrogenase complex (E2) (Dihydrolipoamideacetyltransferase component of pyruvate dehydrogenase complex)</fullName>
        <ecNumber evidence="5">2.3.1.12</ecNumber>
    </submittedName>
</protein>
<dbReference type="InterPro" id="IPR050743">
    <property type="entry name" value="2-oxoacid_DH_E2_comp"/>
</dbReference>
<evidence type="ECO:0000256" key="1">
    <source>
        <dbReference type="ARBA" id="ARBA00001938"/>
    </source>
</evidence>
<keyword evidence="2 5" id="KW-0808">Transferase</keyword>
<dbReference type="PANTHER" id="PTHR43178:SF5">
    <property type="entry name" value="LIPOAMIDE ACYLTRANSFERASE COMPONENT OF BRANCHED-CHAIN ALPHA-KETO ACID DEHYDROGENASE COMPLEX, MITOCHONDRIAL"/>
    <property type="match status" value="1"/>
</dbReference>
<accession>B5Y8U4</accession>
<proteinExistence type="predicted"/>
<dbReference type="OrthoDB" id="9805770at2"/>
<dbReference type="InterPro" id="IPR023213">
    <property type="entry name" value="CAT-like_dom_sf"/>
</dbReference>
<evidence type="ECO:0000313" key="5">
    <source>
        <dbReference type="EMBL" id="ACI18044.1"/>
    </source>
</evidence>
<dbReference type="GO" id="GO:0031405">
    <property type="term" value="F:lipoic acid binding"/>
    <property type="evidence" value="ECO:0007669"/>
    <property type="project" value="TreeGrafter"/>
</dbReference>
<sequence>MVDLKAIADQYDIDLEQLQVEKGEVSLEVLQAYIVEHFYPRIQKEEKVLGFRKVIAERLSESYRNAVHVTINMDIDPTNLLVLKEKTQGNPSLTVIMLKLVAFALKDCPNLNATLEDNVIKVYDSVNICVAVDAPYGLVTPVIRDVDKKSVADLVTEYEDVVSRARAGQLKEKDFVGGTFTITNLGMLGVDSFTPVINPPQVAILGINRIKDVVVLENNEPRLAKSMTLSLSVDHRVVDGAPGARFLQKVKEYFENASALE</sequence>
<reference evidence="5 6" key="2">
    <citation type="journal article" date="2014" name="Genome Announc.">
        <title>Complete Genome Sequence of Coprothermobacter proteolyticus DSM 5265.</title>
        <authorList>
            <person name="Alexiev A."/>
            <person name="Coil D.A."/>
            <person name="Badger J.H."/>
            <person name="Enticknap J."/>
            <person name="Ward N."/>
            <person name="Robb F.T."/>
            <person name="Eisen J.A."/>
        </authorList>
    </citation>
    <scope>NUCLEOTIDE SEQUENCE [LARGE SCALE GENOMIC DNA]</scope>
    <source>
        <strain evidence="6">ATCC 35245 / DSM 5265 / OCM 4 / BT</strain>
    </source>
</reference>
<dbReference type="GO" id="GO:0005737">
    <property type="term" value="C:cytoplasm"/>
    <property type="evidence" value="ECO:0007669"/>
    <property type="project" value="TreeGrafter"/>
</dbReference>
<dbReference type="Gene3D" id="3.30.559.10">
    <property type="entry name" value="Chloramphenicol acetyltransferase-like domain"/>
    <property type="match status" value="1"/>
</dbReference>
<dbReference type="eggNOG" id="COG0508">
    <property type="taxonomic scope" value="Bacteria"/>
</dbReference>
<evidence type="ECO:0000256" key="3">
    <source>
        <dbReference type="ARBA" id="ARBA00023315"/>
    </source>
</evidence>
<dbReference type="AlphaFoldDB" id="B5Y8U4"/>
<dbReference type="RefSeq" id="WP_012544694.1">
    <property type="nucleotide sequence ID" value="NC_011295.1"/>
</dbReference>
<dbReference type="EMBL" id="CP001145">
    <property type="protein sequence ID" value="ACI18044.1"/>
    <property type="molecule type" value="Genomic_DNA"/>
</dbReference>
<organism evidence="5 6">
    <name type="scientific">Coprothermobacter proteolyticus (strain ATCC 35245 / DSM 5265 / OCM 4 / BT)</name>
    <dbReference type="NCBI Taxonomy" id="309798"/>
    <lineage>
        <taxon>Bacteria</taxon>
        <taxon>Pseudomonadati</taxon>
        <taxon>Coprothermobacterota</taxon>
        <taxon>Coprothermobacteria</taxon>
        <taxon>Coprothermobacterales</taxon>
        <taxon>Coprothermobacteraceae</taxon>
        <taxon>Coprothermobacter</taxon>
    </lineage>
</organism>
<name>B5Y8U4_COPPD</name>